<dbReference type="Proteomes" id="UP001267426">
    <property type="component" value="Unassembled WGS sequence"/>
</dbReference>
<dbReference type="EMBL" id="JAVRHT010000020">
    <property type="protein sequence ID" value="MDT0632048.1"/>
    <property type="molecule type" value="Genomic_DNA"/>
</dbReference>
<organism evidence="1 2">
    <name type="scientific">Rubrivirga litoralis</name>
    <dbReference type="NCBI Taxonomy" id="3075598"/>
    <lineage>
        <taxon>Bacteria</taxon>
        <taxon>Pseudomonadati</taxon>
        <taxon>Rhodothermota</taxon>
        <taxon>Rhodothermia</taxon>
        <taxon>Rhodothermales</taxon>
        <taxon>Rubricoccaceae</taxon>
        <taxon>Rubrivirga</taxon>
    </lineage>
</organism>
<dbReference type="RefSeq" id="WP_311663606.1">
    <property type="nucleotide sequence ID" value="NZ_JAVRHT010000020.1"/>
</dbReference>
<keyword evidence="2" id="KW-1185">Reference proteome</keyword>
<gene>
    <name evidence="1" type="ORF">RM540_09855</name>
</gene>
<proteinExistence type="predicted"/>
<accession>A0ABU3BS00</accession>
<comment type="caution">
    <text evidence="1">The sequence shown here is derived from an EMBL/GenBank/DDBJ whole genome shotgun (WGS) entry which is preliminary data.</text>
</comment>
<dbReference type="InterPro" id="IPR032568">
    <property type="entry name" value="DUF4926"/>
</dbReference>
<name>A0ABU3BS00_9BACT</name>
<reference evidence="1 2" key="1">
    <citation type="submission" date="2023-09" db="EMBL/GenBank/DDBJ databases">
        <authorList>
            <person name="Rey-Velasco X."/>
        </authorList>
    </citation>
    <scope>NUCLEOTIDE SEQUENCE [LARGE SCALE GENOMIC DNA]</scope>
    <source>
        <strain evidence="1 2">F394</strain>
    </source>
</reference>
<protein>
    <submittedName>
        <fullName evidence="1">DUF4926 domain-containing protein</fullName>
    </submittedName>
</protein>
<sequence>MIRELGTVVLAHDLPDLGLEEGDVGAVVYVYDGGRAVEVEFVSGSGATVAVETLRASDVRPLGDSEILHARALAA</sequence>
<evidence type="ECO:0000313" key="2">
    <source>
        <dbReference type="Proteomes" id="UP001267426"/>
    </source>
</evidence>
<evidence type="ECO:0000313" key="1">
    <source>
        <dbReference type="EMBL" id="MDT0632048.1"/>
    </source>
</evidence>
<dbReference type="Pfam" id="PF16277">
    <property type="entry name" value="DUF4926"/>
    <property type="match status" value="1"/>
</dbReference>